<sequence>MQDDEEHTDKVSSEDLWFNSMRKGETDPAHSGAALRESLPITLCGV</sequence>
<evidence type="ECO:0000313" key="2">
    <source>
        <dbReference type="EMBL" id="JAI06269.1"/>
    </source>
</evidence>
<accession>A0A0E9XX53</accession>
<feature type="region of interest" description="Disordered" evidence="1">
    <location>
        <begin position="1"/>
        <end position="46"/>
    </location>
</feature>
<name>A0A0E9XX53_ANGAN</name>
<dbReference type="EMBL" id="GBXM01002309">
    <property type="protein sequence ID" value="JAI06269.1"/>
    <property type="molecule type" value="Transcribed_RNA"/>
</dbReference>
<reference evidence="2" key="1">
    <citation type="submission" date="2014-11" db="EMBL/GenBank/DDBJ databases">
        <authorList>
            <person name="Amaro Gonzalez C."/>
        </authorList>
    </citation>
    <scope>NUCLEOTIDE SEQUENCE</scope>
</reference>
<reference evidence="2" key="2">
    <citation type="journal article" date="2015" name="Fish Shellfish Immunol.">
        <title>Early steps in the European eel (Anguilla anguilla)-Vibrio vulnificus interaction in the gills: Role of the RtxA13 toxin.</title>
        <authorList>
            <person name="Callol A."/>
            <person name="Pajuelo D."/>
            <person name="Ebbesson L."/>
            <person name="Teles M."/>
            <person name="MacKenzie S."/>
            <person name="Amaro C."/>
        </authorList>
    </citation>
    <scope>NUCLEOTIDE SEQUENCE</scope>
</reference>
<protein>
    <submittedName>
        <fullName evidence="2">Uncharacterized protein</fullName>
    </submittedName>
</protein>
<evidence type="ECO:0000256" key="1">
    <source>
        <dbReference type="SAM" id="MobiDB-lite"/>
    </source>
</evidence>
<dbReference type="AlphaFoldDB" id="A0A0E9XX53"/>
<organism evidence="2">
    <name type="scientific">Anguilla anguilla</name>
    <name type="common">European freshwater eel</name>
    <name type="synonym">Muraena anguilla</name>
    <dbReference type="NCBI Taxonomy" id="7936"/>
    <lineage>
        <taxon>Eukaryota</taxon>
        <taxon>Metazoa</taxon>
        <taxon>Chordata</taxon>
        <taxon>Craniata</taxon>
        <taxon>Vertebrata</taxon>
        <taxon>Euteleostomi</taxon>
        <taxon>Actinopterygii</taxon>
        <taxon>Neopterygii</taxon>
        <taxon>Teleostei</taxon>
        <taxon>Anguilliformes</taxon>
        <taxon>Anguillidae</taxon>
        <taxon>Anguilla</taxon>
    </lineage>
</organism>
<proteinExistence type="predicted"/>